<keyword evidence="8" id="KW-1185">Reference proteome</keyword>
<keyword evidence="2 7" id="KW-0328">Glycosyltransferase</keyword>
<evidence type="ECO:0000259" key="5">
    <source>
        <dbReference type="Pfam" id="PF00534"/>
    </source>
</evidence>
<dbReference type="Pfam" id="PF13439">
    <property type="entry name" value="Glyco_transf_4"/>
    <property type="match status" value="1"/>
</dbReference>
<proteinExistence type="predicted"/>
<accession>A0ABW5XFG3</accession>
<dbReference type="Proteomes" id="UP001597391">
    <property type="component" value="Unassembled WGS sequence"/>
</dbReference>
<dbReference type="InterPro" id="IPR028098">
    <property type="entry name" value="Glyco_trans_4-like_N"/>
</dbReference>
<dbReference type="EMBL" id="JBHUOP010000002">
    <property type="protein sequence ID" value="MFD2839966.1"/>
    <property type="molecule type" value="Genomic_DNA"/>
</dbReference>
<dbReference type="InterPro" id="IPR050194">
    <property type="entry name" value="Glycosyltransferase_grp1"/>
</dbReference>
<dbReference type="InterPro" id="IPR001296">
    <property type="entry name" value="Glyco_trans_1"/>
</dbReference>
<evidence type="ECO:0000313" key="8">
    <source>
        <dbReference type="Proteomes" id="UP001597391"/>
    </source>
</evidence>
<evidence type="ECO:0000313" key="7">
    <source>
        <dbReference type="EMBL" id="MFD2839966.1"/>
    </source>
</evidence>
<dbReference type="PANTHER" id="PTHR45947">
    <property type="entry name" value="SULFOQUINOVOSYL TRANSFERASE SQD2"/>
    <property type="match status" value="1"/>
</dbReference>
<dbReference type="GO" id="GO:0016757">
    <property type="term" value="F:glycosyltransferase activity"/>
    <property type="evidence" value="ECO:0007669"/>
    <property type="project" value="UniProtKB-KW"/>
</dbReference>
<dbReference type="Pfam" id="PF00534">
    <property type="entry name" value="Glycos_transf_1"/>
    <property type="match status" value="1"/>
</dbReference>
<evidence type="ECO:0000259" key="6">
    <source>
        <dbReference type="Pfam" id="PF13439"/>
    </source>
</evidence>
<protein>
    <recommendedName>
        <fullName evidence="1">D-inositol 3-phosphate glycosyltransferase</fullName>
    </recommendedName>
</protein>
<dbReference type="SUPFAM" id="SSF53756">
    <property type="entry name" value="UDP-Glycosyltransferase/glycogen phosphorylase"/>
    <property type="match status" value="1"/>
</dbReference>
<keyword evidence="3 7" id="KW-0808">Transferase</keyword>
<evidence type="ECO:0000256" key="1">
    <source>
        <dbReference type="ARBA" id="ARBA00021292"/>
    </source>
</evidence>
<evidence type="ECO:0000256" key="2">
    <source>
        <dbReference type="ARBA" id="ARBA00022676"/>
    </source>
</evidence>
<dbReference type="Gene3D" id="3.40.50.2000">
    <property type="entry name" value="Glycogen Phosphorylase B"/>
    <property type="match status" value="2"/>
</dbReference>
<feature type="domain" description="Glycosyl transferase family 1" evidence="5">
    <location>
        <begin position="220"/>
        <end position="374"/>
    </location>
</feature>
<name>A0ABW5XFG3_9MICO</name>
<evidence type="ECO:0000256" key="4">
    <source>
        <dbReference type="SAM" id="MobiDB-lite"/>
    </source>
</evidence>
<organism evidence="7 8">
    <name type="scientific">Populibacterium corticicola</name>
    <dbReference type="NCBI Taxonomy" id="1812826"/>
    <lineage>
        <taxon>Bacteria</taxon>
        <taxon>Bacillati</taxon>
        <taxon>Actinomycetota</taxon>
        <taxon>Actinomycetes</taxon>
        <taxon>Micrococcales</taxon>
        <taxon>Jonesiaceae</taxon>
        <taxon>Populibacterium</taxon>
    </lineage>
</organism>
<dbReference type="PANTHER" id="PTHR45947:SF3">
    <property type="entry name" value="SULFOQUINOVOSYL TRANSFERASE SQD2"/>
    <property type="match status" value="1"/>
</dbReference>
<dbReference type="RefSeq" id="WP_377465580.1">
    <property type="nucleotide sequence ID" value="NZ_JBHUOP010000002.1"/>
</dbReference>
<evidence type="ECO:0000256" key="3">
    <source>
        <dbReference type="ARBA" id="ARBA00022679"/>
    </source>
</evidence>
<dbReference type="CDD" id="cd03801">
    <property type="entry name" value="GT4_PimA-like"/>
    <property type="match status" value="1"/>
</dbReference>
<reference evidence="8" key="1">
    <citation type="journal article" date="2019" name="Int. J. Syst. Evol. Microbiol.">
        <title>The Global Catalogue of Microorganisms (GCM) 10K type strain sequencing project: providing services to taxonomists for standard genome sequencing and annotation.</title>
        <authorList>
            <consortium name="The Broad Institute Genomics Platform"/>
            <consortium name="The Broad Institute Genome Sequencing Center for Infectious Disease"/>
            <person name="Wu L."/>
            <person name="Ma J."/>
        </authorList>
    </citation>
    <scope>NUCLEOTIDE SEQUENCE [LARGE SCALE GENOMIC DNA]</scope>
    <source>
        <strain evidence="8">KCTC 33576</strain>
    </source>
</reference>
<sequence length="401" mass="43952">MSSSAPQPDSTSTGGEHQTPNSTEPLTIGLVIDDSLDSTDGVQQHVLTLGRWLRLQGHTVHYLTSTTTRTDLSNLHSLAKNWRLKFNGNRVGIPLPAPKQDIKELLKSTHFDVLHIHMPYSPLMAGRVIAAADLKTRLVGTFHILPWSSLTRIGTRALGWLQRKQLRRFKQIIAVSTPAAAFAREALAVDPIVIGNPVRVAGYEEAYETEKARLAKTPQESDAPVRIFFLGRLVERKGVAELLVACRRLVDITDEPFEIVIGGKGPLLDQLLSYAATTGLDRIVRFIGYVAEDDKAELLAQSDIVALPSTGGESFGISVVEALAACRGVVIAGDNPGYRTVMEGLEHNIVDAKNTEAFARLLKKYVEDPEARAAESRAQIEQARTFDVDYIGQRVVDVYTA</sequence>
<feature type="region of interest" description="Disordered" evidence="4">
    <location>
        <begin position="1"/>
        <end position="25"/>
    </location>
</feature>
<feature type="domain" description="Glycosyltransferase subfamily 4-like N-terminal" evidence="6">
    <location>
        <begin position="40"/>
        <end position="198"/>
    </location>
</feature>
<gene>
    <name evidence="7" type="ORF">ACFSYH_05195</name>
</gene>
<comment type="caution">
    <text evidence="7">The sequence shown here is derived from an EMBL/GenBank/DDBJ whole genome shotgun (WGS) entry which is preliminary data.</text>
</comment>